<organism evidence="2 3">
    <name type="scientific">Puccinia graminis f. sp. tritici</name>
    <dbReference type="NCBI Taxonomy" id="56615"/>
    <lineage>
        <taxon>Eukaryota</taxon>
        <taxon>Fungi</taxon>
        <taxon>Dikarya</taxon>
        <taxon>Basidiomycota</taxon>
        <taxon>Pucciniomycotina</taxon>
        <taxon>Pucciniomycetes</taxon>
        <taxon>Pucciniales</taxon>
        <taxon>Pucciniaceae</taxon>
        <taxon>Puccinia</taxon>
    </lineage>
</organism>
<accession>A0A5B0LWP9</accession>
<feature type="region of interest" description="Disordered" evidence="1">
    <location>
        <begin position="1"/>
        <end position="70"/>
    </location>
</feature>
<evidence type="ECO:0000313" key="2">
    <source>
        <dbReference type="EMBL" id="KAA1068024.1"/>
    </source>
</evidence>
<comment type="caution">
    <text evidence="2">The sequence shown here is derived from an EMBL/GenBank/DDBJ whole genome shotgun (WGS) entry which is preliminary data.</text>
</comment>
<evidence type="ECO:0000256" key="1">
    <source>
        <dbReference type="SAM" id="MobiDB-lite"/>
    </source>
</evidence>
<dbReference type="AlphaFoldDB" id="A0A5B0LWP9"/>
<gene>
    <name evidence="2" type="ORF">PGT21_025351</name>
</gene>
<reference evidence="2 3" key="1">
    <citation type="submission" date="2019-05" db="EMBL/GenBank/DDBJ databases">
        <title>Emergence of the Ug99 lineage of the wheat stem rust pathogen through somatic hybridization.</title>
        <authorList>
            <person name="Li F."/>
            <person name="Upadhyaya N.M."/>
            <person name="Sperschneider J."/>
            <person name="Matny O."/>
            <person name="Nguyen-Phuc H."/>
            <person name="Mago R."/>
            <person name="Raley C."/>
            <person name="Miller M.E."/>
            <person name="Silverstein K.A.T."/>
            <person name="Henningsen E."/>
            <person name="Hirsch C.D."/>
            <person name="Visser B."/>
            <person name="Pretorius Z.A."/>
            <person name="Steffenson B.J."/>
            <person name="Schwessinger B."/>
            <person name="Dodds P.N."/>
            <person name="Figueroa M."/>
        </authorList>
    </citation>
    <scope>NUCLEOTIDE SEQUENCE [LARGE SCALE GENOMIC DNA]</scope>
    <source>
        <strain evidence="2">21-0</strain>
    </source>
</reference>
<dbReference type="Proteomes" id="UP000324748">
    <property type="component" value="Unassembled WGS sequence"/>
</dbReference>
<keyword evidence="3" id="KW-1185">Reference proteome</keyword>
<dbReference type="OrthoDB" id="2379842at2759"/>
<evidence type="ECO:0000313" key="3">
    <source>
        <dbReference type="Proteomes" id="UP000324748"/>
    </source>
</evidence>
<proteinExistence type="predicted"/>
<sequence length="216" mass="24172">MPSKGTQTHLKPKHTQTKPKPKPPQHPLNPPVKLSAPDPDTHDIPLDPQVLKSGISQEEENPQQPEKLSGQLIEIKPKLAALKSPKREIQLEKIFQILDGSATVIDIKQAPKKHGAPKLENVANQKKRKLQENNPILSILKRKPKQVKTSNLTQVQPASKHFPHFELSEAPYLIGYLPTFMENCVKDVFSVGNNGHCGFHATSYCLGRSQNNWFNS</sequence>
<name>A0A5B0LWP9_PUCGR</name>
<protein>
    <submittedName>
        <fullName evidence="2">Uncharacterized protein</fullName>
    </submittedName>
</protein>
<feature type="compositionally biased region" description="Basic residues" evidence="1">
    <location>
        <begin position="10"/>
        <end position="23"/>
    </location>
</feature>
<dbReference type="EMBL" id="VSWC01000184">
    <property type="protein sequence ID" value="KAA1068024.1"/>
    <property type="molecule type" value="Genomic_DNA"/>
</dbReference>